<evidence type="ECO:0000313" key="2">
    <source>
        <dbReference type="Proteomes" id="UP000823388"/>
    </source>
</evidence>
<reference evidence="1" key="1">
    <citation type="submission" date="2020-05" db="EMBL/GenBank/DDBJ databases">
        <title>WGS assembly of Panicum virgatum.</title>
        <authorList>
            <person name="Lovell J.T."/>
            <person name="Jenkins J."/>
            <person name="Shu S."/>
            <person name="Juenger T.E."/>
            <person name="Schmutz J."/>
        </authorList>
    </citation>
    <scope>NUCLEOTIDE SEQUENCE</scope>
    <source>
        <strain evidence="1">AP13</strain>
    </source>
</reference>
<protein>
    <submittedName>
        <fullName evidence="1">Uncharacterized protein</fullName>
    </submittedName>
</protein>
<evidence type="ECO:0000313" key="1">
    <source>
        <dbReference type="EMBL" id="KAG2544088.1"/>
    </source>
</evidence>
<keyword evidence="2" id="KW-1185">Reference proteome</keyword>
<accession>A0A8T0N5F7</accession>
<gene>
    <name evidence="1" type="ORF">PVAP13_9NG835800</name>
</gene>
<dbReference type="Proteomes" id="UP000823388">
    <property type="component" value="Chromosome 9N"/>
</dbReference>
<proteinExistence type="predicted"/>
<sequence length="165" mass="18259">MHPSELKIPPLSPARARPSKFGIQTLLSTRSLLIPSSLPRLFSLPPPYQEPSTTHHQHQEPSAWPIPQVPCVAPLRQRTQRGDALCLPRRSGLHHRQPQPVAQHSMRADYGEVRTLLAGAIRSGKNGYTAGLPEYSHAMADGYIGRKERRRAGFGVRVLSNPSCP</sequence>
<organism evidence="1 2">
    <name type="scientific">Panicum virgatum</name>
    <name type="common">Blackwell switchgrass</name>
    <dbReference type="NCBI Taxonomy" id="38727"/>
    <lineage>
        <taxon>Eukaryota</taxon>
        <taxon>Viridiplantae</taxon>
        <taxon>Streptophyta</taxon>
        <taxon>Embryophyta</taxon>
        <taxon>Tracheophyta</taxon>
        <taxon>Spermatophyta</taxon>
        <taxon>Magnoliopsida</taxon>
        <taxon>Liliopsida</taxon>
        <taxon>Poales</taxon>
        <taxon>Poaceae</taxon>
        <taxon>PACMAD clade</taxon>
        <taxon>Panicoideae</taxon>
        <taxon>Panicodae</taxon>
        <taxon>Paniceae</taxon>
        <taxon>Panicinae</taxon>
        <taxon>Panicum</taxon>
        <taxon>Panicum sect. Hiantes</taxon>
    </lineage>
</organism>
<dbReference type="AlphaFoldDB" id="A0A8T0N5F7"/>
<dbReference type="EMBL" id="CM029054">
    <property type="protein sequence ID" value="KAG2544088.1"/>
    <property type="molecule type" value="Genomic_DNA"/>
</dbReference>
<comment type="caution">
    <text evidence="1">The sequence shown here is derived from an EMBL/GenBank/DDBJ whole genome shotgun (WGS) entry which is preliminary data.</text>
</comment>
<name>A0A8T0N5F7_PANVG</name>